<dbReference type="SUPFAM" id="SSF55797">
    <property type="entry name" value="PR-1-like"/>
    <property type="match status" value="1"/>
</dbReference>
<proteinExistence type="predicted"/>
<organism evidence="2 3">
    <name type="scientific">[Phormidium ambiguum] IAM M-71</name>
    <dbReference type="NCBI Taxonomy" id="454136"/>
    <lineage>
        <taxon>Bacteria</taxon>
        <taxon>Bacillati</taxon>
        <taxon>Cyanobacteriota</taxon>
        <taxon>Cyanophyceae</taxon>
        <taxon>Oscillatoriophycideae</taxon>
        <taxon>Aerosakkonematales</taxon>
        <taxon>Aerosakkonemataceae</taxon>
        <taxon>Floridanema</taxon>
    </lineage>
</organism>
<dbReference type="Gene3D" id="3.40.33.10">
    <property type="entry name" value="CAP"/>
    <property type="match status" value="1"/>
</dbReference>
<reference evidence="2 3" key="1">
    <citation type="submission" date="2016-11" db="EMBL/GenBank/DDBJ databases">
        <title>Draft Genome Sequences of Nine Cyanobacterial Strains from Diverse Habitats.</title>
        <authorList>
            <person name="Zhu T."/>
            <person name="Hou S."/>
            <person name="Lu X."/>
            <person name="Hess W.R."/>
        </authorList>
    </citation>
    <scope>NUCLEOTIDE SEQUENCE [LARGE SCALE GENOMIC DNA]</scope>
    <source>
        <strain evidence="2 3">IAM M-71</strain>
    </source>
</reference>
<dbReference type="EMBL" id="MRCE01000061">
    <property type="protein sequence ID" value="OKH30673.1"/>
    <property type="molecule type" value="Genomic_DNA"/>
</dbReference>
<protein>
    <recommendedName>
        <fullName evidence="1">LysM domain-containing protein</fullName>
    </recommendedName>
</protein>
<gene>
    <name evidence="2" type="ORF">NIES2119_30545</name>
</gene>
<dbReference type="SMART" id="SM00257">
    <property type="entry name" value="LysM"/>
    <property type="match status" value="1"/>
</dbReference>
<dbReference type="STRING" id="454136.NIES2119_30545"/>
<dbReference type="Proteomes" id="UP000185860">
    <property type="component" value="Unassembled WGS sequence"/>
</dbReference>
<dbReference type="AlphaFoldDB" id="A0A1U7I3C7"/>
<dbReference type="Pfam" id="PF00188">
    <property type="entry name" value="CAP"/>
    <property type="match status" value="1"/>
</dbReference>
<dbReference type="GO" id="GO:0005576">
    <property type="term" value="C:extracellular region"/>
    <property type="evidence" value="ECO:0007669"/>
    <property type="project" value="InterPro"/>
</dbReference>
<dbReference type="PROSITE" id="PS51782">
    <property type="entry name" value="LYSM"/>
    <property type="match status" value="1"/>
</dbReference>
<dbReference type="PRINTS" id="PR00838">
    <property type="entry name" value="V5ALLERGEN"/>
</dbReference>
<comment type="caution">
    <text evidence="2">The sequence shown here is derived from an EMBL/GenBank/DDBJ whole genome shotgun (WGS) entry which is preliminary data.</text>
</comment>
<dbReference type="InterPro" id="IPR036779">
    <property type="entry name" value="LysM_dom_sf"/>
</dbReference>
<sequence>MLNNLYTIKPGDTLFKIAEQYLGDGNRWTEITKANGMPFTEDEVVNLQPGQEVCLPGETITVPSPPQNNVNPMIAEILAAHNKYRSQVGVPPLTWSNTIANSAQQWANHLAATGKFQHSGVRYGENLWMGTENHFSLTQMVDSWGNEKKDFIPGQFPNVSRTGKWQDVGHYTQVVWRNTTEVGCALVSSGGRDILVCQYNPPGNFQGQKAY</sequence>
<dbReference type="SUPFAM" id="SSF54106">
    <property type="entry name" value="LysM domain"/>
    <property type="match status" value="1"/>
</dbReference>
<dbReference type="InterPro" id="IPR018392">
    <property type="entry name" value="LysM"/>
</dbReference>
<evidence type="ECO:0000259" key="1">
    <source>
        <dbReference type="PROSITE" id="PS51782"/>
    </source>
</evidence>
<dbReference type="Gene3D" id="3.10.350.10">
    <property type="entry name" value="LysM domain"/>
    <property type="match status" value="1"/>
</dbReference>
<name>A0A1U7I3C7_9CYAN</name>
<dbReference type="InterPro" id="IPR018244">
    <property type="entry name" value="Allrgn_V5/Tpx1_CS"/>
</dbReference>
<dbReference type="Pfam" id="PF01476">
    <property type="entry name" value="LysM"/>
    <property type="match status" value="1"/>
</dbReference>
<dbReference type="PANTHER" id="PTHR10334">
    <property type="entry name" value="CYSTEINE-RICH SECRETORY PROTEIN-RELATED"/>
    <property type="match status" value="1"/>
</dbReference>
<dbReference type="InterPro" id="IPR035940">
    <property type="entry name" value="CAP_sf"/>
</dbReference>
<dbReference type="InterPro" id="IPR014044">
    <property type="entry name" value="CAP_dom"/>
</dbReference>
<dbReference type="SMART" id="SM00198">
    <property type="entry name" value="SCP"/>
    <property type="match status" value="1"/>
</dbReference>
<dbReference type="FunFam" id="3.40.33.10:FF:000010">
    <property type="entry name" value="Predicted protein"/>
    <property type="match status" value="1"/>
</dbReference>
<dbReference type="PROSITE" id="PS01010">
    <property type="entry name" value="CRISP_2"/>
    <property type="match status" value="1"/>
</dbReference>
<accession>A0A1U7I3C7</accession>
<dbReference type="CDD" id="cd00118">
    <property type="entry name" value="LysM"/>
    <property type="match status" value="1"/>
</dbReference>
<dbReference type="InterPro" id="IPR002413">
    <property type="entry name" value="V5_allergen-like"/>
</dbReference>
<dbReference type="InterPro" id="IPR001283">
    <property type="entry name" value="CRISP-related"/>
</dbReference>
<feature type="domain" description="LysM" evidence="1">
    <location>
        <begin position="4"/>
        <end position="55"/>
    </location>
</feature>
<dbReference type="PROSITE" id="PS01009">
    <property type="entry name" value="CRISP_1"/>
    <property type="match status" value="1"/>
</dbReference>
<dbReference type="PRINTS" id="PR00837">
    <property type="entry name" value="V5TPXLIKE"/>
</dbReference>
<evidence type="ECO:0000313" key="3">
    <source>
        <dbReference type="Proteomes" id="UP000185860"/>
    </source>
</evidence>
<evidence type="ECO:0000313" key="2">
    <source>
        <dbReference type="EMBL" id="OKH30673.1"/>
    </source>
</evidence>